<dbReference type="EMBL" id="CP119316">
    <property type="protein sequence ID" value="WEK46531.1"/>
    <property type="molecule type" value="Genomic_DNA"/>
</dbReference>
<dbReference type="GO" id="GO:0050660">
    <property type="term" value="F:flavin adenine dinucleotide binding"/>
    <property type="evidence" value="ECO:0007669"/>
    <property type="project" value="InterPro"/>
</dbReference>
<dbReference type="GO" id="GO:0008115">
    <property type="term" value="F:sarcosine oxidase activity"/>
    <property type="evidence" value="ECO:0007669"/>
    <property type="project" value="TreeGrafter"/>
</dbReference>
<feature type="domain" description="FAD dependent oxidoreductase" evidence="5">
    <location>
        <begin position="5"/>
        <end position="370"/>
    </location>
</feature>
<dbReference type="InterPro" id="IPR036188">
    <property type="entry name" value="FAD/NAD-bd_sf"/>
</dbReference>
<gene>
    <name evidence="6" type="primary">solA</name>
    <name evidence="6" type="ORF">P0Y56_16215</name>
</gene>
<dbReference type="SUPFAM" id="SSF51905">
    <property type="entry name" value="FAD/NAD(P)-binding domain"/>
    <property type="match status" value="1"/>
</dbReference>
<dbReference type="Gene3D" id="3.30.9.10">
    <property type="entry name" value="D-Amino Acid Oxidase, subunit A, domain 2"/>
    <property type="match status" value="1"/>
</dbReference>
<dbReference type="PANTHER" id="PTHR10961">
    <property type="entry name" value="PEROXISOMAL SARCOSINE OXIDASE"/>
    <property type="match status" value="1"/>
</dbReference>
<dbReference type="Pfam" id="PF01266">
    <property type="entry name" value="DAO"/>
    <property type="match status" value="1"/>
</dbReference>
<evidence type="ECO:0000256" key="3">
    <source>
        <dbReference type="ARBA" id="ARBA00022827"/>
    </source>
</evidence>
<evidence type="ECO:0000313" key="6">
    <source>
        <dbReference type="EMBL" id="WEK46531.1"/>
    </source>
</evidence>
<evidence type="ECO:0000313" key="7">
    <source>
        <dbReference type="Proteomes" id="UP001218362"/>
    </source>
</evidence>
<organism evidence="6 7">
    <name type="scientific">Candidatus Andeanibacterium colombiense</name>
    <dbReference type="NCBI Taxonomy" id="3121345"/>
    <lineage>
        <taxon>Bacteria</taxon>
        <taxon>Pseudomonadati</taxon>
        <taxon>Pseudomonadota</taxon>
        <taxon>Alphaproteobacteria</taxon>
        <taxon>Sphingomonadales</taxon>
        <taxon>Sphingomonadaceae</taxon>
        <taxon>Candidatus Andeanibacterium</taxon>
    </lineage>
</organism>
<evidence type="ECO:0000256" key="1">
    <source>
        <dbReference type="ARBA" id="ARBA00001974"/>
    </source>
</evidence>
<dbReference type="Proteomes" id="UP001218362">
    <property type="component" value="Chromosome"/>
</dbReference>
<dbReference type="AlphaFoldDB" id="A0AAJ5X6H8"/>
<keyword evidence="3" id="KW-0274">FAD</keyword>
<evidence type="ECO:0000259" key="5">
    <source>
        <dbReference type="Pfam" id="PF01266"/>
    </source>
</evidence>
<keyword evidence="2" id="KW-0285">Flavoprotein</keyword>
<dbReference type="Gene3D" id="3.50.50.60">
    <property type="entry name" value="FAD/NAD(P)-binding domain"/>
    <property type="match status" value="1"/>
</dbReference>
<dbReference type="GO" id="GO:0050131">
    <property type="term" value="F:N-methyl-L-amino-acid oxidase activity"/>
    <property type="evidence" value="ECO:0007669"/>
    <property type="project" value="UniProtKB-EC"/>
</dbReference>
<keyword evidence="4 6" id="KW-0560">Oxidoreductase</keyword>
<accession>A0AAJ5X6H8</accession>
<sequence>MIKADVVVVGLGAFGAATLYQLARAGVSAVGIDRFAPPHDQGSSHGDTRITRAGVGEGEAYVPFALRSHEIWRELEGETGEQLYLDCGFLVIDGAENAQFHGKSGIGKCSVRAARNAGIPHSVLTPAEAMRAFPRFRLRGHELVYFEPGGGLVFPERCIAAQLSAARRLGARAILNETVASVTPVAGGVEVTTASGLTIAAERAVIAAGGWAPAMVGAPLAPMRLLRQTLHWFEPEDWRLYAPENCPTFIWTHGAEPEASFYGFPAIAGMERRGVKIATEQYTRAIERPEAMERDVAPPETAELFAEHIAGRMAGLKPNALHAAACVYTMAPDGDFVIDHHPDSERITVVSACSGHGFKHSAGAGEFITRLTLGEIAGAIGEFRLARPAFVSG</sequence>
<dbReference type="InterPro" id="IPR045170">
    <property type="entry name" value="MTOX"/>
</dbReference>
<dbReference type="PANTHER" id="PTHR10961:SF7">
    <property type="entry name" value="FAD DEPENDENT OXIDOREDUCTASE DOMAIN-CONTAINING PROTEIN"/>
    <property type="match status" value="1"/>
</dbReference>
<proteinExistence type="predicted"/>
<evidence type="ECO:0000256" key="4">
    <source>
        <dbReference type="ARBA" id="ARBA00023002"/>
    </source>
</evidence>
<evidence type="ECO:0000256" key="2">
    <source>
        <dbReference type="ARBA" id="ARBA00022630"/>
    </source>
</evidence>
<dbReference type="EC" id="1.5.3.2" evidence="6"/>
<protein>
    <submittedName>
        <fullName evidence="6">N-methyl-L-tryptophan oxidase</fullName>
        <ecNumber evidence="6">1.5.3.2</ecNumber>
    </submittedName>
</protein>
<dbReference type="NCBIfam" id="NF008425">
    <property type="entry name" value="PRK11259.1"/>
    <property type="match status" value="1"/>
</dbReference>
<name>A0AAJ5X6H8_9SPHN</name>
<dbReference type="SUPFAM" id="SSF54373">
    <property type="entry name" value="FAD-linked reductases, C-terminal domain"/>
    <property type="match status" value="1"/>
</dbReference>
<comment type="cofactor">
    <cofactor evidence="1">
        <name>FAD</name>
        <dbReference type="ChEBI" id="CHEBI:57692"/>
    </cofactor>
</comment>
<dbReference type="InterPro" id="IPR006076">
    <property type="entry name" value="FAD-dep_OxRdtase"/>
</dbReference>
<dbReference type="KEGG" id="acob:P0Y56_16215"/>
<reference evidence="6" key="1">
    <citation type="submission" date="2023-03" db="EMBL/GenBank/DDBJ databases">
        <title>Andean soil-derived lignocellulolytic bacterial consortium as a source of novel taxa and putative plastic-active enzymes.</title>
        <authorList>
            <person name="Diaz-Garcia L."/>
            <person name="Chuvochina M."/>
            <person name="Feuerriegel G."/>
            <person name="Bunk B."/>
            <person name="Sproer C."/>
            <person name="Streit W.R."/>
            <person name="Rodriguez L.M."/>
            <person name="Overmann J."/>
            <person name="Jimenez D.J."/>
        </authorList>
    </citation>
    <scope>NUCLEOTIDE SEQUENCE</scope>
    <source>
        <strain evidence="6">MAG 26</strain>
    </source>
</reference>